<protein>
    <submittedName>
        <fullName evidence="2">Uncharacterized protein</fullName>
    </submittedName>
</protein>
<feature type="region of interest" description="Disordered" evidence="1">
    <location>
        <begin position="55"/>
        <end position="81"/>
    </location>
</feature>
<dbReference type="AlphaFoldDB" id="A0A026WKF9"/>
<feature type="region of interest" description="Disordered" evidence="1">
    <location>
        <begin position="1"/>
        <end position="43"/>
    </location>
</feature>
<proteinExistence type="predicted"/>
<dbReference type="EMBL" id="KK107167">
    <property type="protein sequence ID" value="EZA56468.1"/>
    <property type="molecule type" value="Genomic_DNA"/>
</dbReference>
<dbReference type="Proteomes" id="UP000053097">
    <property type="component" value="Unassembled WGS sequence"/>
</dbReference>
<accession>A0A026WKF9</accession>
<organism evidence="2 3">
    <name type="scientific">Ooceraea biroi</name>
    <name type="common">Clonal raider ant</name>
    <name type="synonym">Cerapachys biroi</name>
    <dbReference type="NCBI Taxonomy" id="2015173"/>
    <lineage>
        <taxon>Eukaryota</taxon>
        <taxon>Metazoa</taxon>
        <taxon>Ecdysozoa</taxon>
        <taxon>Arthropoda</taxon>
        <taxon>Hexapoda</taxon>
        <taxon>Insecta</taxon>
        <taxon>Pterygota</taxon>
        <taxon>Neoptera</taxon>
        <taxon>Endopterygota</taxon>
        <taxon>Hymenoptera</taxon>
        <taxon>Apocrita</taxon>
        <taxon>Aculeata</taxon>
        <taxon>Formicoidea</taxon>
        <taxon>Formicidae</taxon>
        <taxon>Dorylinae</taxon>
        <taxon>Ooceraea</taxon>
    </lineage>
</organism>
<sequence length="81" mass="9307">MTRYSKHTFTSPHRFHHLELHHKNDRGDDDGGQRRLGNITPPRVVFTPDEWLTAPRLRPPLTGIDDTNDDTTLHRPSASIS</sequence>
<name>A0A026WKF9_OOCBI</name>
<keyword evidence="3" id="KW-1185">Reference proteome</keyword>
<gene>
    <name evidence="2" type="ORF">X777_03089</name>
</gene>
<reference evidence="2 3" key="1">
    <citation type="journal article" date="2014" name="Curr. Biol.">
        <title>The genome of the clonal raider ant Cerapachys biroi.</title>
        <authorList>
            <person name="Oxley P.R."/>
            <person name="Ji L."/>
            <person name="Fetter-Pruneda I."/>
            <person name="McKenzie S.K."/>
            <person name="Li C."/>
            <person name="Hu H."/>
            <person name="Zhang G."/>
            <person name="Kronauer D.J."/>
        </authorList>
    </citation>
    <scope>NUCLEOTIDE SEQUENCE [LARGE SCALE GENOMIC DNA]</scope>
</reference>
<evidence type="ECO:0000313" key="2">
    <source>
        <dbReference type="EMBL" id="EZA56468.1"/>
    </source>
</evidence>
<evidence type="ECO:0000313" key="3">
    <source>
        <dbReference type="Proteomes" id="UP000053097"/>
    </source>
</evidence>
<feature type="compositionally biased region" description="Basic and acidic residues" evidence="1">
    <location>
        <begin position="17"/>
        <end position="33"/>
    </location>
</feature>
<evidence type="ECO:0000256" key="1">
    <source>
        <dbReference type="SAM" id="MobiDB-lite"/>
    </source>
</evidence>